<dbReference type="InterPro" id="IPR013154">
    <property type="entry name" value="ADH-like_N"/>
</dbReference>
<dbReference type="SUPFAM" id="SSF50129">
    <property type="entry name" value="GroES-like"/>
    <property type="match status" value="1"/>
</dbReference>
<sequence>MASTFRSAIVRTPSGPDSIEIIDVPVTEPGPGEVRVAIAGATVNPVDLALTAGVFHALGLITRSEYTGIGTDFAGTVTAAGPGVELPLGTRVAGLIGGFDRDFGTYAEQVIVPVSDIARVPDELDLATAATVPLNSLTAAQLVDLLGAGDGRDLLVTGAAGAVGGYVIRFAQERGWRVTGLARATDEEFVRGLGADFTAVATPGRDAVADAATLQEAGVPLVRDGGLFVGVRPGAEPPAERGITVRAVAVQPDGERLAGFLADTASGRLPARVHAVLPLDRAADAHRELARGGVRGKYVLQP</sequence>
<dbReference type="EC" id="1.-.-.-" evidence="4"/>
<dbReference type="Proteomes" id="UP001550628">
    <property type="component" value="Unassembled WGS sequence"/>
</dbReference>
<dbReference type="InterPro" id="IPR020843">
    <property type="entry name" value="ER"/>
</dbReference>
<dbReference type="SMART" id="SM00829">
    <property type="entry name" value="PKS_ER"/>
    <property type="match status" value="1"/>
</dbReference>
<organism evidence="4 5">
    <name type="scientific">Nocardia rhamnosiphila</name>
    <dbReference type="NCBI Taxonomy" id="426716"/>
    <lineage>
        <taxon>Bacteria</taxon>
        <taxon>Bacillati</taxon>
        <taxon>Actinomycetota</taxon>
        <taxon>Actinomycetes</taxon>
        <taxon>Mycobacteriales</taxon>
        <taxon>Nocardiaceae</taxon>
        <taxon>Nocardia</taxon>
    </lineage>
</organism>
<dbReference type="Pfam" id="PF13602">
    <property type="entry name" value="ADH_zinc_N_2"/>
    <property type="match status" value="1"/>
</dbReference>
<dbReference type="GO" id="GO:0016491">
    <property type="term" value="F:oxidoreductase activity"/>
    <property type="evidence" value="ECO:0007669"/>
    <property type="project" value="UniProtKB-KW"/>
</dbReference>
<dbReference type="Pfam" id="PF08240">
    <property type="entry name" value="ADH_N"/>
    <property type="match status" value="1"/>
</dbReference>
<feature type="domain" description="Enoyl reductase (ER)" evidence="3">
    <location>
        <begin position="14"/>
        <end position="300"/>
    </location>
</feature>
<evidence type="ECO:0000256" key="1">
    <source>
        <dbReference type="ARBA" id="ARBA00022857"/>
    </source>
</evidence>
<evidence type="ECO:0000313" key="4">
    <source>
        <dbReference type="EMBL" id="MEU1952679.1"/>
    </source>
</evidence>
<name>A0ABV2WP64_9NOCA</name>
<dbReference type="InterPro" id="IPR011032">
    <property type="entry name" value="GroES-like_sf"/>
</dbReference>
<gene>
    <name evidence="4" type="ORF">ABZ510_12515</name>
</gene>
<evidence type="ECO:0000259" key="3">
    <source>
        <dbReference type="SMART" id="SM00829"/>
    </source>
</evidence>
<dbReference type="Gene3D" id="3.40.50.720">
    <property type="entry name" value="NAD(P)-binding Rossmann-like Domain"/>
    <property type="match status" value="1"/>
</dbReference>
<evidence type="ECO:0000256" key="2">
    <source>
        <dbReference type="ARBA" id="ARBA00023002"/>
    </source>
</evidence>
<dbReference type="SUPFAM" id="SSF51735">
    <property type="entry name" value="NAD(P)-binding Rossmann-fold domains"/>
    <property type="match status" value="1"/>
</dbReference>
<protein>
    <submittedName>
        <fullName evidence="4">NADP-dependent oxidoreductase</fullName>
        <ecNumber evidence="4">1.-.-.-</ecNumber>
    </submittedName>
</protein>
<dbReference type="InterPro" id="IPR036291">
    <property type="entry name" value="NAD(P)-bd_dom_sf"/>
</dbReference>
<reference evidence="4 5" key="1">
    <citation type="submission" date="2024-06" db="EMBL/GenBank/DDBJ databases">
        <title>The Natural Products Discovery Center: Release of the First 8490 Sequenced Strains for Exploring Actinobacteria Biosynthetic Diversity.</title>
        <authorList>
            <person name="Kalkreuter E."/>
            <person name="Kautsar S.A."/>
            <person name="Yang D."/>
            <person name="Bader C.D."/>
            <person name="Teijaro C.N."/>
            <person name="Fluegel L."/>
            <person name="Davis C.M."/>
            <person name="Simpson J.R."/>
            <person name="Lauterbach L."/>
            <person name="Steele A.D."/>
            <person name="Gui C."/>
            <person name="Meng S."/>
            <person name="Li G."/>
            <person name="Viehrig K."/>
            <person name="Ye F."/>
            <person name="Su P."/>
            <person name="Kiefer A.F."/>
            <person name="Nichols A."/>
            <person name="Cepeda A.J."/>
            <person name="Yan W."/>
            <person name="Fan B."/>
            <person name="Jiang Y."/>
            <person name="Adhikari A."/>
            <person name="Zheng C.-J."/>
            <person name="Schuster L."/>
            <person name="Cowan T.M."/>
            <person name="Smanski M.J."/>
            <person name="Chevrette M.G."/>
            <person name="De Carvalho L.P.S."/>
            <person name="Shen B."/>
        </authorList>
    </citation>
    <scope>NUCLEOTIDE SEQUENCE [LARGE SCALE GENOMIC DNA]</scope>
    <source>
        <strain evidence="4 5">NPDC019708</strain>
    </source>
</reference>
<dbReference type="EMBL" id="JBEYBF010000007">
    <property type="protein sequence ID" value="MEU1952679.1"/>
    <property type="molecule type" value="Genomic_DNA"/>
</dbReference>
<proteinExistence type="predicted"/>
<dbReference type="PANTHER" id="PTHR48106">
    <property type="entry name" value="QUINONE OXIDOREDUCTASE PIG3-RELATED"/>
    <property type="match status" value="1"/>
</dbReference>
<dbReference type="RefSeq" id="WP_030522280.1">
    <property type="nucleotide sequence ID" value="NZ_JBEXYG010000006.1"/>
</dbReference>
<dbReference type="Gene3D" id="3.90.180.10">
    <property type="entry name" value="Medium-chain alcohol dehydrogenases, catalytic domain"/>
    <property type="match status" value="1"/>
</dbReference>
<dbReference type="GeneID" id="96246366"/>
<keyword evidence="1" id="KW-0521">NADP</keyword>
<evidence type="ECO:0000313" key="5">
    <source>
        <dbReference type="Proteomes" id="UP001550628"/>
    </source>
</evidence>
<accession>A0ABV2WP64</accession>
<dbReference type="CDD" id="cd05289">
    <property type="entry name" value="MDR_like_2"/>
    <property type="match status" value="1"/>
</dbReference>
<keyword evidence="2 4" id="KW-0560">Oxidoreductase</keyword>
<comment type="caution">
    <text evidence="4">The sequence shown here is derived from an EMBL/GenBank/DDBJ whole genome shotgun (WGS) entry which is preliminary data.</text>
</comment>
<keyword evidence="5" id="KW-1185">Reference proteome</keyword>